<evidence type="ECO:0000313" key="3">
    <source>
        <dbReference type="Proteomes" id="UP000021816"/>
    </source>
</evidence>
<dbReference type="STRING" id="1454003.AW10_01384"/>
<comment type="caution">
    <text evidence="2">The sequence shown here is derived from an EMBL/GenBank/DDBJ whole genome shotgun (WGS) entry which is preliminary data.</text>
</comment>
<gene>
    <name evidence="2" type="ORF">AW10_01384</name>
</gene>
<proteinExistence type="predicted"/>
<evidence type="ECO:0000313" key="2">
    <source>
        <dbReference type="EMBL" id="EXI81041.1"/>
    </source>
</evidence>
<protein>
    <submittedName>
        <fullName evidence="2">Uncharacterized protein</fullName>
    </submittedName>
</protein>
<reference evidence="2 3" key="1">
    <citation type="submission" date="2014-02" db="EMBL/GenBank/DDBJ databases">
        <title>Expanding our view of genomic diversity in Candidatus Accumulibacter clades.</title>
        <authorList>
            <person name="Skennerton C.T."/>
            <person name="Barr J.J."/>
            <person name="Slater F.R."/>
            <person name="Bond P.L."/>
            <person name="Tyson G.W."/>
        </authorList>
    </citation>
    <scope>NUCLEOTIDE SEQUENCE [LARGE SCALE GENOMIC DNA]</scope>
    <source>
        <strain evidence="3">BA-92</strain>
    </source>
</reference>
<dbReference type="EMBL" id="JEMX01000027">
    <property type="protein sequence ID" value="EXI81041.1"/>
    <property type="molecule type" value="Genomic_DNA"/>
</dbReference>
<name>A0A011P0B1_9PROT</name>
<organism evidence="2 3">
    <name type="scientific">Candidatus Accumulibacter appositus</name>
    <dbReference type="NCBI Taxonomy" id="1454003"/>
    <lineage>
        <taxon>Bacteria</taxon>
        <taxon>Pseudomonadati</taxon>
        <taxon>Pseudomonadota</taxon>
        <taxon>Betaproteobacteria</taxon>
        <taxon>Candidatus Accumulibacter</taxon>
    </lineage>
</organism>
<feature type="region of interest" description="Disordered" evidence="1">
    <location>
        <begin position="149"/>
        <end position="169"/>
    </location>
</feature>
<dbReference type="Proteomes" id="UP000021816">
    <property type="component" value="Unassembled WGS sequence"/>
</dbReference>
<dbReference type="AlphaFoldDB" id="A0A011P0B1"/>
<evidence type="ECO:0000256" key="1">
    <source>
        <dbReference type="SAM" id="MobiDB-lite"/>
    </source>
</evidence>
<sequence>MPSCGNPCRRTIQGRTREGASKEGEGCEIGVRGSCAAAGGEDRRLWQRLEPFEQRFWSMESEDVAGAWLGVEAVARSTRVGAGRRALAAAGTSRQPPPSGCLIVSRRAQSCVERAGGDEGDILPQRCGEGATDAAFGFPKLRIHNAATASPCPLSPSPSPTRVEGSRRRGERGLSIWADMGSSACKWLRICCLRI</sequence>
<accession>A0A011P0B1</accession>